<feature type="domain" description="HTH cro/C1-type" evidence="3">
    <location>
        <begin position="50"/>
        <end position="104"/>
    </location>
</feature>
<dbReference type="InterPro" id="IPR001387">
    <property type="entry name" value="Cro/C1-type_HTH"/>
</dbReference>
<dbReference type="InterPro" id="IPR010359">
    <property type="entry name" value="IrrE_HExxH"/>
</dbReference>
<dbReference type="Proteomes" id="UP000285768">
    <property type="component" value="Chromosome"/>
</dbReference>
<reference evidence="4 5" key="1">
    <citation type="submission" date="2019-01" db="EMBL/GenBank/DDBJ databases">
        <title>Leucobacter muris sp. nov. isolated from the nose of a laboratory mouse.</title>
        <authorList>
            <person name="Benga L."/>
            <person name="Sproeer C."/>
            <person name="Schumann P."/>
            <person name="Verbarg S."/>
            <person name="Bunk B."/>
            <person name="Engelhardt E."/>
            <person name="Benten P.M."/>
            <person name="Sager M."/>
        </authorList>
    </citation>
    <scope>NUCLEOTIDE SEQUENCE [LARGE SCALE GENOMIC DNA]</scope>
    <source>
        <strain evidence="4 5">DSM 101948</strain>
    </source>
</reference>
<dbReference type="Pfam" id="PF06114">
    <property type="entry name" value="Peptidase_M78"/>
    <property type="match status" value="1"/>
</dbReference>
<dbReference type="PROSITE" id="PS50943">
    <property type="entry name" value="HTH_CROC1"/>
    <property type="match status" value="1"/>
</dbReference>
<evidence type="ECO:0000256" key="1">
    <source>
        <dbReference type="ARBA" id="ARBA00007227"/>
    </source>
</evidence>
<dbReference type="EMBL" id="CP035037">
    <property type="protein sequence ID" value="QAB18072.1"/>
    <property type="molecule type" value="Genomic_DNA"/>
</dbReference>
<dbReference type="CDD" id="cd00093">
    <property type="entry name" value="HTH_XRE"/>
    <property type="match status" value="1"/>
</dbReference>
<dbReference type="PANTHER" id="PTHR46797">
    <property type="entry name" value="HTH-TYPE TRANSCRIPTIONAL REGULATOR"/>
    <property type="match status" value="1"/>
</dbReference>
<sequence length="512" mass="56617">MTLLDSAESLRGPRTLGGAAALRDPDALRTAGAAADPDEGGDALTLGRRIRERRIQLGLTLEQLAAAVDRAPSQLSAIENGKREPRLPLLRALAAELDSTVDELLIDEAPSERAALEIAVERAQRGSVFQSLGLQPIRVSKATSDETLRAILGLHQEVERLNHERAATPEEARRANTELRAEMRVAGNYFPDLERAASQLLDSVGYGGGPVSQQTISAVAERLGFRLHYVSDMPHSTRSVIDRRNGRIYLSSNLPSRDARAPILRALASLVCGHEEPRSYGDFLRQRVEANYLAGAVLLPENAAVELLSEAKRQRQISMEDLRDAFAVSYEMAAHRFTNLATERLGLQVHFMKAHESGTLIKAYENDGVRFPSDALGNLEGATVCRNWTARTIFGQPDRFNPWYQYTDMASGGTYWCTSRVEKAKEGLYSVSVGVRFEDVKWFRGRETPHRSQSFCPDDRCCRRASSELTRKWEAAAWPEAATPTSLLAALPVGTFPGVDTNEVYEFLESHE</sequence>
<dbReference type="SMART" id="SM00530">
    <property type="entry name" value="HTH_XRE"/>
    <property type="match status" value="1"/>
</dbReference>
<evidence type="ECO:0000256" key="2">
    <source>
        <dbReference type="ARBA" id="ARBA00023125"/>
    </source>
</evidence>
<keyword evidence="5" id="KW-1185">Reference proteome</keyword>
<comment type="similarity">
    <text evidence="1">Belongs to the short-chain fatty acyl-CoA assimilation regulator (ScfR) family.</text>
</comment>
<dbReference type="Gene3D" id="1.10.260.40">
    <property type="entry name" value="lambda repressor-like DNA-binding domains"/>
    <property type="match status" value="1"/>
</dbReference>
<dbReference type="SUPFAM" id="SSF47413">
    <property type="entry name" value="lambda repressor-like DNA-binding domains"/>
    <property type="match status" value="1"/>
</dbReference>
<evidence type="ECO:0000259" key="3">
    <source>
        <dbReference type="PROSITE" id="PS50943"/>
    </source>
</evidence>
<keyword evidence="2" id="KW-0238">DNA-binding</keyword>
<evidence type="ECO:0000313" key="5">
    <source>
        <dbReference type="Proteomes" id="UP000285768"/>
    </source>
</evidence>
<accession>A0ABX5QG82</accession>
<protein>
    <submittedName>
        <fullName evidence="4">XRE family transcriptional regulator</fullName>
    </submittedName>
</protein>
<gene>
    <name evidence="4" type="ORF">Leucomu_09180</name>
</gene>
<dbReference type="Pfam" id="PF01381">
    <property type="entry name" value="HTH_3"/>
    <property type="match status" value="1"/>
</dbReference>
<dbReference type="PANTHER" id="PTHR46797:SF1">
    <property type="entry name" value="METHYLPHOSPHONATE SYNTHASE"/>
    <property type="match status" value="1"/>
</dbReference>
<organism evidence="4 5">
    <name type="scientific">Leucobacter muris</name>
    <dbReference type="NCBI Taxonomy" id="1935379"/>
    <lineage>
        <taxon>Bacteria</taxon>
        <taxon>Bacillati</taxon>
        <taxon>Actinomycetota</taxon>
        <taxon>Actinomycetes</taxon>
        <taxon>Micrococcales</taxon>
        <taxon>Microbacteriaceae</taxon>
        <taxon>Leucobacter</taxon>
    </lineage>
</organism>
<dbReference type="InterPro" id="IPR010982">
    <property type="entry name" value="Lambda_DNA-bd_dom_sf"/>
</dbReference>
<dbReference type="InterPro" id="IPR050807">
    <property type="entry name" value="TransReg_Diox_bact_type"/>
</dbReference>
<proteinExistence type="inferred from homology"/>
<evidence type="ECO:0000313" key="4">
    <source>
        <dbReference type="EMBL" id="QAB18072.1"/>
    </source>
</evidence>
<dbReference type="RefSeq" id="WP_017884485.1">
    <property type="nucleotide sequence ID" value="NZ_CP035037.1"/>
</dbReference>
<name>A0ABX5QG82_9MICO</name>